<evidence type="ECO:0000313" key="1">
    <source>
        <dbReference type="EMBL" id="UUZ44701.1"/>
    </source>
</evidence>
<sequence length="111" mass="11159">MAASAPERPPVRPTIPYRGMLAGEESDDEHEQVGGRGRDHDPGGGEEQQGVGVGLPGGVGDLSGGHARDQQGGQRGDHPGGAGGGVHGEGSRECGLRGPGHGRGRRGRGTQ</sequence>
<organism evidence="1 2">
    <name type="scientific">Janibacter limosus</name>
    <dbReference type="NCBI Taxonomy" id="53458"/>
    <lineage>
        <taxon>Bacteria</taxon>
        <taxon>Bacillati</taxon>
        <taxon>Actinomycetota</taxon>
        <taxon>Actinomycetes</taxon>
        <taxon>Micrococcales</taxon>
        <taxon>Intrasporangiaceae</taxon>
        <taxon>Janibacter</taxon>
    </lineage>
</organism>
<dbReference type="EMBL" id="CP087977">
    <property type="protein sequence ID" value="UUZ44701.1"/>
    <property type="molecule type" value="Genomic_DNA"/>
</dbReference>
<evidence type="ECO:0000313" key="2">
    <source>
        <dbReference type="Proteomes" id="UP001059663"/>
    </source>
</evidence>
<reference evidence="1" key="1">
    <citation type="submission" date="2021-11" db="EMBL/GenBank/DDBJ databases">
        <title>Study of the species diversity of bacterial strains isolated from a unique natural object - Shulgan-Tash cave (Bashkiria).</title>
        <authorList>
            <person name="Sazanova A.L."/>
            <person name="Chirak E.R."/>
            <person name="Safronova V.I."/>
        </authorList>
    </citation>
    <scope>NUCLEOTIDE SEQUENCE</scope>
    <source>
        <strain evidence="1">P1</strain>
    </source>
</reference>
<name>A0AC61U3U0_9MICO</name>
<gene>
    <name evidence="1" type="ORF">LP422_20695</name>
</gene>
<protein>
    <submittedName>
        <fullName evidence="1">Uncharacterized protein</fullName>
    </submittedName>
</protein>
<accession>A0AC61U3U0</accession>
<dbReference type="Proteomes" id="UP001059663">
    <property type="component" value="Chromosome"/>
</dbReference>
<proteinExistence type="predicted"/>